<dbReference type="InterPro" id="IPR046461">
    <property type="entry name" value="TerL_ATPase"/>
</dbReference>
<evidence type="ECO:0000313" key="3">
    <source>
        <dbReference type="Proteomes" id="UP001225034"/>
    </source>
</evidence>
<dbReference type="InterPro" id="IPR005021">
    <property type="entry name" value="Terminase_largesu-like"/>
</dbReference>
<accession>A0ABT9YLY9</accession>
<dbReference type="Proteomes" id="UP001225034">
    <property type="component" value="Unassembled WGS sequence"/>
</dbReference>
<name>A0ABT9YLY9_9BACI</name>
<evidence type="ECO:0000259" key="1">
    <source>
        <dbReference type="Pfam" id="PF03354"/>
    </source>
</evidence>
<sequence>MSRQRHYDQYKRDKESSKFYKSKAWRSCRGLVLNIGFIEKFCKPSQGDYDSIVMQDWQHFAIGSMYGWVHMKTKYRRFKEGLILVARKNGKSGMGSGLSIYGTSKDGEKGARVYQLANSKAQAKVLFNECKAMVESSPVLNKHFERTLSEIRYNDTLSKIEAPKRGTMGSICISTGIPISLTAQETITALTASAITKDAPGRLITASSTITIRLVSLRRTDL</sequence>
<evidence type="ECO:0000313" key="2">
    <source>
        <dbReference type="EMBL" id="MDQ0208880.1"/>
    </source>
</evidence>
<dbReference type="PANTHER" id="PTHR41287">
    <property type="match status" value="1"/>
</dbReference>
<dbReference type="Gene3D" id="3.40.50.300">
    <property type="entry name" value="P-loop containing nucleotide triphosphate hydrolases"/>
    <property type="match status" value="1"/>
</dbReference>
<dbReference type="PANTHER" id="PTHR41287:SF1">
    <property type="entry name" value="PROTEIN YMFN"/>
    <property type="match status" value="1"/>
</dbReference>
<reference evidence="2 3" key="1">
    <citation type="submission" date="2023-07" db="EMBL/GenBank/DDBJ databases">
        <title>Genomic Encyclopedia of Type Strains, Phase IV (KMG-IV): sequencing the most valuable type-strain genomes for metagenomic binning, comparative biology and taxonomic classification.</title>
        <authorList>
            <person name="Goeker M."/>
        </authorList>
    </citation>
    <scope>NUCLEOTIDE SEQUENCE [LARGE SCALE GENOMIC DNA]</scope>
    <source>
        <strain evidence="2 3">DSM 19154</strain>
    </source>
</reference>
<proteinExistence type="predicted"/>
<dbReference type="EMBL" id="JAUSUA010000007">
    <property type="protein sequence ID" value="MDQ0208880.1"/>
    <property type="molecule type" value="Genomic_DNA"/>
</dbReference>
<dbReference type="RefSeq" id="WP_306985294.1">
    <property type="nucleotide sequence ID" value="NZ_JAUSUA010000007.1"/>
</dbReference>
<gene>
    <name evidence="2" type="ORF">J2S05_003704</name>
</gene>
<comment type="caution">
    <text evidence="2">The sequence shown here is derived from an EMBL/GenBank/DDBJ whole genome shotgun (WGS) entry which is preliminary data.</text>
</comment>
<dbReference type="Pfam" id="PF03354">
    <property type="entry name" value="TerL_ATPase"/>
    <property type="match status" value="1"/>
</dbReference>
<protein>
    <recommendedName>
        <fullName evidence="1">Terminase large subunit-like ATPase domain-containing protein</fullName>
    </recommendedName>
</protein>
<keyword evidence="3" id="KW-1185">Reference proteome</keyword>
<feature type="domain" description="Terminase large subunit-like ATPase" evidence="1">
    <location>
        <begin position="56"/>
        <end position="148"/>
    </location>
</feature>
<dbReference type="InterPro" id="IPR027417">
    <property type="entry name" value="P-loop_NTPase"/>
</dbReference>
<organism evidence="2 3">
    <name type="scientific">Alkalicoccobacillus murimartini</name>
    <dbReference type="NCBI Taxonomy" id="171685"/>
    <lineage>
        <taxon>Bacteria</taxon>
        <taxon>Bacillati</taxon>
        <taxon>Bacillota</taxon>
        <taxon>Bacilli</taxon>
        <taxon>Bacillales</taxon>
        <taxon>Bacillaceae</taxon>
        <taxon>Alkalicoccobacillus</taxon>
    </lineage>
</organism>